<evidence type="ECO:0000256" key="9">
    <source>
        <dbReference type="ARBA" id="ARBA00025599"/>
    </source>
</evidence>
<keyword evidence="6" id="KW-0378">Hydrolase</keyword>
<evidence type="ECO:0000256" key="2">
    <source>
        <dbReference type="ARBA" id="ARBA00010489"/>
    </source>
</evidence>
<dbReference type="InterPro" id="IPR013520">
    <property type="entry name" value="Ribonucl_H"/>
</dbReference>
<evidence type="ECO:0000256" key="5">
    <source>
        <dbReference type="ARBA" id="ARBA00022722"/>
    </source>
</evidence>
<dbReference type="SMART" id="SM00479">
    <property type="entry name" value="EXOIII"/>
    <property type="match status" value="1"/>
</dbReference>
<keyword evidence="8" id="KW-0539">Nucleus</keyword>
<evidence type="ECO:0000259" key="11">
    <source>
        <dbReference type="SMART" id="SM00479"/>
    </source>
</evidence>
<dbReference type="AlphaFoldDB" id="A0A0C3B3N3"/>
<dbReference type="Proteomes" id="UP000054097">
    <property type="component" value="Unassembled WGS sequence"/>
</dbReference>
<dbReference type="InterPro" id="IPR036397">
    <property type="entry name" value="RNaseH_sf"/>
</dbReference>
<gene>
    <name evidence="12" type="ORF">M408DRAFT_21475</name>
</gene>
<evidence type="ECO:0000313" key="12">
    <source>
        <dbReference type="EMBL" id="KIM31440.1"/>
    </source>
</evidence>
<organism evidence="12 13">
    <name type="scientific">Serendipita vermifera MAFF 305830</name>
    <dbReference type="NCBI Taxonomy" id="933852"/>
    <lineage>
        <taxon>Eukaryota</taxon>
        <taxon>Fungi</taxon>
        <taxon>Dikarya</taxon>
        <taxon>Basidiomycota</taxon>
        <taxon>Agaricomycotina</taxon>
        <taxon>Agaricomycetes</taxon>
        <taxon>Sebacinales</taxon>
        <taxon>Serendipitaceae</taxon>
        <taxon>Serendipita</taxon>
    </lineage>
</organism>
<evidence type="ECO:0000256" key="7">
    <source>
        <dbReference type="ARBA" id="ARBA00022839"/>
    </source>
</evidence>
<feature type="compositionally biased region" description="Basic and acidic residues" evidence="10">
    <location>
        <begin position="58"/>
        <end position="67"/>
    </location>
</feature>
<reference evidence="12 13" key="1">
    <citation type="submission" date="2014-04" db="EMBL/GenBank/DDBJ databases">
        <authorList>
            <consortium name="DOE Joint Genome Institute"/>
            <person name="Kuo A."/>
            <person name="Zuccaro A."/>
            <person name="Kohler A."/>
            <person name="Nagy L.G."/>
            <person name="Floudas D."/>
            <person name="Copeland A."/>
            <person name="Barry K.W."/>
            <person name="Cichocki N."/>
            <person name="Veneault-Fourrey C."/>
            <person name="LaButti K."/>
            <person name="Lindquist E.A."/>
            <person name="Lipzen A."/>
            <person name="Lundell T."/>
            <person name="Morin E."/>
            <person name="Murat C."/>
            <person name="Sun H."/>
            <person name="Tunlid A."/>
            <person name="Henrissat B."/>
            <person name="Grigoriev I.V."/>
            <person name="Hibbett D.S."/>
            <person name="Martin F."/>
            <person name="Nordberg H.P."/>
            <person name="Cantor M.N."/>
            <person name="Hua S.X."/>
        </authorList>
    </citation>
    <scope>NUCLEOTIDE SEQUENCE [LARGE SCALE GENOMIC DNA]</scope>
    <source>
        <strain evidence="12 13">MAFF 305830</strain>
    </source>
</reference>
<evidence type="ECO:0000313" key="13">
    <source>
        <dbReference type="Proteomes" id="UP000054097"/>
    </source>
</evidence>
<keyword evidence="13" id="KW-1185">Reference proteome</keyword>
<name>A0A0C3B3N3_SERVB</name>
<feature type="compositionally biased region" description="Polar residues" evidence="10">
    <location>
        <begin position="277"/>
        <end position="290"/>
    </location>
</feature>
<feature type="region of interest" description="Disordered" evidence="10">
    <location>
        <begin position="260"/>
        <end position="386"/>
    </location>
</feature>
<dbReference type="InterPro" id="IPR037431">
    <property type="entry name" value="REX4_DEDDh_dom"/>
</dbReference>
<dbReference type="CDD" id="cd06144">
    <property type="entry name" value="REX4_like"/>
    <property type="match status" value="1"/>
</dbReference>
<evidence type="ECO:0000256" key="3">
    <source>
        <dbReference type="ARBA" id="ARBA00016937"/>
    </source>
</evidence>
<evidence type="ECO:0000256" key="10">
    <source>
        <dbReference type="SAM" id="MobiDB-lite"/>
    </source>
</evidence>
<dbReference type="PANTHER" id="PTHR12801">
    <property type="entry name" value="RNA EXONUCLEASE REXO1 / RECO3 FAMILY MEMBER-RELATED"/>
    <property type="match status" value="1"/>
</dbReference>
<comment type="subcellular location">
    <subcellularLocation>
        <location evidence="1">Nucleus</location>
    </subcellularLocation>
</comment>
<reference evidence="13" key="2">
    <citation type="submission" date="2015-01" db="EMBL/GenBank/DDBJ databases">
        <title>Evolutionary Origins and Diversification of the Mycorrhizal Mutualists.</title>
        <authorList>
            <consortium name="DOE Joint Genome Institute"/>
            <consortium name="Mycorrhizal Genomics Consortium"/>
            <person name="Kohler A."/>
            <person name="Kuo A."/>
            <person name="Nagy L.G."/>
            <person name="Floudas D."/>
            <person name="Copeland A."/>
            <person name="Barry K.W."/>
            <person name="Cichocki N."/>
            <person name="Veneault-Fourrey C."/>
            <person name="LaButti K."/>
            <person name="Lindquist E.A."/>
            <person name="Lipzen A."/>
            <person name="Lundell T."/>
            <person name="Morin E."/>
            <person name="Murat C."/>
            <person name="Riley R."/>
            <person name="Ohm R."/>
            <person name="Sun H."/>
            <person name="Tunlid A."/>
            <person name="Henrissat B."/>
            <person name="Grigoriev I.V."/>
            <person name="Hibbett D.S."/>
            <person name="Martin F."/>
        </authorList>
    </citation>
    <scope>NUCLEOTIDE SEQUENCE [LARGE SCALE GENOMIC DNA]</scope>
    <source>
        <strain evidence="13">MAFF 305830</strain>
    </source>
</reference>
<keyword evidence="5" id="KW-0540">Nuclease</keyword>
<dbReference type="PANTHER" id="PTHR12801:SF45">
    <property type="entry name" value="RNA EXONUCLEASE 4"/>
    <property type="match status" value="1"/>
</dbReference>
<accession>A0A0C3B3N3</accession>
<evidence type="ECO:0000256" key="1">
    <source>
        <dbReference type="ARBA" id="ARBA00004123"/>
    </source>
</evidence>
<evidence type="ECO:0000256" key="8">
    <source>
        <dbReference type="ARBA" id="ARBA00023242"/>
    </source>
</evidence>
<protein>
    <recommendedName>
        <fullName evidence="3">RNA exonuclease 4</fullName>
    </recommendedName>
</protein>
<dbReference type="GO" id="GO:0005634">
    <property type="term" value="C:nucleus"/>
    <property type="evidence" value="ECO:0007669"/>
    <property type="project" value="UniProtKB-SubCell"/>
</dbReference>
<dbReference type="GO" id="GO:0008408">
    <property type="term" value="F:3'-5' exonuclease activity"/>
    <property type="evidence" value="ECO:0007669"/>
    <property type="project" value="InterPro"/>
</dbReference>
<dbReference type="Gene3D" id="3.30.420.10">
    <property type="entry name" value="Ribonuclease H-like superfamily/Ribonuclease H"/>
    <property type="match status" value="1"/>
</dbReference>
<feature type="domain" description="Exonuclease" evidence="11">
    <location>
        <begin position="90"/>
        <end position="251"/>
    </location>
</feature>
<dbReference type="SUPFAM" id="SSF53098">
    <property type="entry name" value="Ribonuclease H-like"/>
    <property type="match status" value="1"/>
</dbReference>
<proteinExistence type="inferred from homology"/>
<sequence>MKTLSTAHGEDASRPTKRRRIAQQHATKSTRNDRNISTASTLTNVSAQKATVPSSDSTTHKIVGDPDSKENLAAMVLRKSSGKENAKPTKFLAMDCEMVGVGPFGLESVLARVTMVNYVGDVVLDEFVLPQETVTDWRTAVSGVRKEDMANAKTFAEVQALVSALLKDRVLVGHALTNDLSALLLSHPWLQTRDTQGFAPFRAIMKSRRPALRKLVKEILGITIQEGEHSSVVDARAPMALYRLYRKQWETRGKTQPLEVVQTLPVIPDRPPERSPSPASTNASSISGDSASAKISAKKLPVPTGLEPSKTLTAAPPQKSTASPRSSLKAKKKQGISSGLSVVVTRNHKPKSTLQTGKGSAMAAGEGKRSVKISKTKEGWWKTLGS</sequence>
<dbReference type="FunFam" id="3.30.420.10:FF:000007">
    <property type="entry name" value="Interferon-stimulated exonuclease gene 20"/>
    <property type="match status" value="1"/>
</dbReference>
<dbReference type="InterPro" id="IPR012337">
    <property type="entry name" value="RNaseH-like_sf"/>
</dbReference>
<comment type="similarity">
    <text evidence="2">Belongs to the REXO4 family.</text>
</comment>
<feature type="region of interest" description="Disordered" evidence="10">
    <location>
        <begin position="1"/>
        <end position="67"/>
    </location>
</feature>
<dbReference type="HOGENOM" id="CLU_022453_6_0_1"/>
<dbReference type="Pfam" id="PF00929">
    <property type="entry name" value="RNase_T"/>
    <property type="match status" value="1"/>
</dbReference>
<dbReference type="InterPro" id="IPR047021">
    <property type="entry name" value="REXO1/3/4-like"/>
</dbReference>
<dbReference type="GO" id="GO:0003676">
    <property type="term" value="F:nucleic acid binding"/>
    <property type="evidence" value="ECO:0007669"/>
    <property type="project" value="InterPro"/>
</dbReference>
<feature type="compositionally biased region" description="Polar residues" evidence="10">
    <location>
        <begin position="24"/>
        <end position="57"/>
    </location>
</feature>
<evidence type="ECO:0000256" key="6">
    <source>
        <dbReference type="ARBA" id="ARBA00022801"/>
    </source>
</evidence>
<dbReference type="GO" id="GO:0006364">
    <property type="term" value="P:rRNA processing"/>
    <property type="evidence" value="ECO:0007669"/>
    <property type="project" value="UniProtKB-KW"/>
</dbReference>
<keyword evidence="7" id="KW-0269">Exonuclease</keyword>
<comment type="function">
    <text evidence="9">Exoribonuclease involved in ribosome biosynthesis. Involved in the processing of ITS1, the internal transcribed spacer localized between the 18S and 5.8S rRNAs.</text>
</comment>
<dbReference type="OrthoDB" id="8191639at2759"/>
<keyword evidence="4" id="KW-0698">rRNA processing</keyword>
<dbReference type="EMBL" id="KN824282">
    <property type="protein sequence ID" value="KIM31440.1"/>
    <property type="molecule type" value="Genomic_DNA"/>
</dbReference>
<dbReference type="STRING" id="933852.A0A0C3B3N3"/>
<evidence type="ECO:0000256" key="4">
    <source>
        <dbReference type="ARBA" id="ARBA00022552"/>
    </source>
</evidence>